<evidence type="ECO:0000256" key="10">
    <source>
        <dbReference type="SAM" id="Phobius"/>
    </source>
</evidence>
<dbReference type="PANTHER" id="PTHR31620">
    <property type="entry name" value="PROTEIN RETICULATA-RELATED 2, CHLOROPLASTIC-RELATED"/>
    <property type="match status" value="1"/>
</dbReference>
<keyword evidence="12" id="KW-1185">Reference proteome</keyword>
<dbReference type="PANTHER" id="PTHR31620:SF15">
    <property type="entry name" value="PROTEIN RETICULATA-RELATED 2, CHLOROPLASTIC-RELATED"/>
    <property type="match status" value="1"/>
</dbReference>
<dbReference type="InterPro" id="IPR021825">
    <property type="entry name" value="RETICULATA-related"/>
</dbReference>
<keyword evidence="7 10" id="KW-1133">Transmembrane helix</keyword>
<accession>A0AAV7GNL8</accession>
<feature type="region of interest" description="Disordered" evidence="9">
    <location>
        <begin position="378"/>
        <end position="398"/>
    </location>
</feature>
<comment type="similarity">
    <text evidence="2">Belongs to the RETICULATA family.</text>
</comment>
<feature type="transmembrane region" description="Helical" evidence="10">
    <location>
        <begin position="43"/>
        <end position="62"/>
    </location>
</feature>
<feature type="region of interest" description="Disordered" evidence="9">
    <location>
        <begin position="123"/>
        <end position="153"/>
    </location>
</feature>
<keyword evidence="6" id="KW-0809">Transit peptide</keyword>
<evidence type="ECO:0000256" key="3">
    <source>
        <dbReference type="ARBA" id="ARBA00022528"/>
    </source>
</evidence>
<keyword evidence="8 10" id="KW-0472">Membrane</keyword>
<feature type="compositionally biased region" description="Gly residues" evidence="9">
    <location>
        <begin position="123"/>
        <end position="140"/>
    </location>
</feature>
<comment type="caution">
    <text evidence="11">The sequence shown here is derived from an EMBL/GenBank/DDBJ whole genome shotgun (WGS) entry which is preliminary data.</text>
</comment>
<comment type="subcellular location">
    <subcellularLocation>
        <location evidence="1">Plastid</location>
        <location evidence="1">Chloroplast membrane</location>
        <topology evidence="1">Multi-pass membrane protein</topology>
    </subcellularLocation>
</comment>
<keyword evidence="3" id="KW-0150">Chloroplast</keyword>
<gene>
    <name evidence="11" type="ORF">IEQ34_012927</name>
</gene>
<dbReference type="GO" id="GO:0031969">
    <property type="term" value="C:chloroplast membrane"/>
    <property type="evidence" value="ECO:0007669"/>
    <property type="project" value="UniProtKB-SubCell"/>
</dbReference>
<evidence type="ECO:0000256" key="6">
    <source>
        <dbReference type="ARBA" id="ARBA00022946"/>
    </source>
</evidence>
<dbReference type="Pfam" id="PF11891">
    <property type="entry name" value="RETICULATA-like"/>
    <property type="match status" value="1"/>
</dbReference>
<evidence type="ECO:0000313" key="12">
    <source>
        <dbReference type="Proteomes" id="UP000775213"/>
    </source>
</evidence>
<name>A0AAV7GNL8_DENCH</name>
<evidence type="ECO:0000256" key="8">
    <source>
        <dbReference type="ARBA" id="ARBA00023136"/>
    </source>
</evidence>
<evidence type="ECO:0000256" key="9">
    <source>
        <dbReference type="SAM" id="MobiDB-lite"/>
    </source>
</evidence>
<evidence type="ECO:0000256" key="5">
    <source>
        <dbReference type="ARBA" id="ARBA00022692"/>
    </source>
</evidence>
<evidence type="ECO:0000256" key="4">
    <source>
        <dbReference type="ARBA" id="ARBA00022640"/>
    </source>
</evidence>
<evidence type="ECO:0000313" key="11">
    <source>
        <dbReference type="EMBL" id="KAH0457612.1"/>
    </source>
</evidence>
<organism evidence="11 12">
    <name type="scientific">Dendrobium chrysotoxum</name>
    <name type="common">Orchid</name>
    <dbReference type="NCBI Taxonomy" id="161865"/>
    <lineage>
        <taxon>Eukaryota</taxon>
        <taxon>Viridiplantae</taxon>
        <taxon>Streptophyta</taxon>
        <taxon>Embryophyta</taxon>
        <taxon>Tracheophyta</taxon>
        <taxon>Spermatophyta</taxon>
        <taxon>Magnoliopsida</taxon>
        <taxon>Liliopsida</taxon>
        <taxon>Asparagales</taxon>
        <taxon>Orchidaceae</taxon>
        <taxon>Epidendroideae</taxon>
        <taxon>Malaxideae</taxon>
        <taxon>Dendrobiinae</taxon>
        <taxon>Dendrobium</taxon>
    </lineage>
</organism>
<keyword evidence="4" id="KW-0934">Plastid</keyword>
<dbReference type="Proteomes" id="UP000775213">
    <property type="component" value="Unassembled WGS sequence"/>
</dbReference>
<dbReference type="EMBL" id="JAGFBR010000012">
    <property type="protein sequence ID" value="KAH0457612.1"/>
    <property type="molecule type" value="Genomic_DNA"/>
</dbReference>
<evidence type="ECO:0000256" key="7">
    <source>
        <dbReference type="ARBA" id="ARBA00022989"/>
    </source>
</evidence>
<proteinExistence type="inferred from homology"/>
<protein>
    <submittedName>
        <fullName evidence="11">Uncharacterized protein</fullName>
    </submittedName>
</protein>
<reference evidence="11 12" key="1">
    <citation type="journal article" date="2021" name="Hortic Res">
        <title>Chromosome-scale assembly of the Dendrobium chrysotoxum genome enhances the understanding of orchid evolution.</title>
        <authorList>
            <person name="Zhang Y."/>
            <person name="Zhang G.Q."/>
            <person name="Zhang D."/>
            <person name="Liu X.D."/>
            <person name="Xu X.Y."/>
            <person name="Sun W.H."/>
            <person name="Yu X."/>
            <person name="Zhu X."/>
            <person name="Wang Z.W."/>
            <person name="Zhao X."/>
            <person name="Zhong W.Y."/>
            <person name="Chen H."/>
            <person name="Yin W.L."/>
            <person name="Huang T."/>
            <person name="Niu S.C."/>
            <person name="Liu Z.J."/>
        </authorList>
    </citation>
    <scope>NUCLEOTIDE SEQUENCE [LARGE SCALE GENOMIC DNA]</scope>
    <source>
        <strain evidence="11">Lindl</strain>
    </source>
</reference>
<dbReference type="AlphaFoldDB" id="A0AAV7GNL8"/>
<feature type="transmembrane region" description="Helical" evidence="10">
    <location>
        <begin position="268"/>
        <end position="291"/>
    </location>
</feature>
<feature type="transmembrane region" description="Helical" evidence="10">
    <location>
        <begin position="211"/>
        <end position="231"/>
    </location>
</feature>
<evidence type="ECO:0000256" key="2">
    <source>
        <dbReference type="ARBA" id="ARBA00010793"/>
    </source>
</evidence>
<evidence type="ECO:0000256" key="1">
    <source>
        <dbReference type="ARBA" id="ARBA00004508"/>
    </source>
</evidence>
<keyword evidence="5 10" id="KW-0812">Transmembrane</keyword>
<sequence length="398" mass="42911">MVHKKIPYALNAWLWQYLEHTNRIKVMLICICKIFVEVMLKQISILVIAVFLIHINAQIRFMSKYNKRSDGMIAFIHISLLPIPSRGRTVTRFYSSTPPLKSSISNLSSPLLNADIVISGGGTTGGSSSSGGGGGGGNHGNDGSIPDDHHNDDPSGHVNPVNLFLQGWRSRVSADPQFLFKLLMEQFVGVSACVLGDMACRPNFGFNELDFVFSTLVVGSILNFVLMYMLAPTAGSASFAASSLPSYFFEPGNYSILSRIGALTYKGAYFAAVGFVAGLVGTAISNGLIALRRKMDPEFELPNKPPPTLLNAGTWAIHMGVSSNLRYQTLNGVEFLMARVLPSAGFKVLVLALRCLNNVVGGMSFVVLARMTGSQKVEEKGKGQAGGYGELQSTESSK</sequence>